<dbReference type="AlphaFoldDB" id="A0A563VKA0"/>
<name>A0A563VKA0_9CYAN</name>
<gene>
    <name evidence="1" type="ORF">H1P_1220001</name>
</gene>
<dbReference type="EMBL" id="CAACVJ010000027">
    <property type="protein sequence ID" value="VEP11832.1"/>
    <property type="molecule type" value="Genomic_DNA"/>
</dbReference>
<organism evidence="1 2">
    <name type="scientific">Hyella patelloides LEGE 07179</name>
    <dbReference type="NCBI Taxonomy" id="945734"/>
    <lineage>
        <taxon>Bacteria</taxon>
        <taxon>Bacillati</taxon>
        <taxon>Cyanobacteriota</taxon>
        <taxon>Cyanophyceae</taxon>
        <taxon>Pleurocapsales</taxon>
        <taxon>Hyellaceae</taxon>
        <taxon>Hyella</taxon>
    </lineage>
</organism>
<evidence type="ECO:0000313" key="2">
    <source>
        <dbReference type="Proteomes" id="UP000320055"/>
    </source>
</evidence>
<reference evidence="1 2" key="1">
    <citation type="submission" date="2019-01" db="EMBL/GenBank/DDBJ databases">
        <authorList>
            <person name="Brito A."/>
        </authorList>
    </citation>
    <scope>NUCLEOTIDE SEQUENCE [LARGE SCALE GENOMIC DNA]</scope>
    <source>
        <strain evidence="1">1</strain>
    </source>
</reference>
<protein>
    <submittedName>
        <fullName evidence="1">Uncharacterized protein</fullName>
    </submittedName>
</protein>
<proteinExistence type="predicted"/>
<keyword evidence="2" id="KW-1185">Reference proteome</keyword>
<evidence type="ECO:0000313" key="1">
    <source>
        <dbReference type="EMBL" id="VEP11832.1"/>
    </source>
</evidence>
<dbReference type="Proteomes" id="UP000320055">
    <property type="component" value="Unassembled WGS sequence"/>
</dbReference>
<accession>A0A563VKA0</accession>
<sequence>MTLFTIVRCTDFSDNLRINLLSTGLINNVLWQGINKSYVINCLKKANG</sequence>